<keyword evidence="5" id="KW-1185">Reference proteome</keyword>
<comment type="caution">
    <text evidence="4">The sequence shown here is derived from an EMBL/GenBank/DDBJ whole genome shotgun (WGS) entry which is preliminary data.</text>
</comment>
<evidence type="ECO:0000256" key="1">
    <source>
        <dbReference type="ARBA" id="ARBA00008779"/>
    </source>
</evidence>
<dbReference type="PANTHER" id="PTHR42693">
    <property type="entry name" value="ARYLSULFATASE FAMILY MEMBER"/>
    <property type="match status" value="1"/>
</dbReference>
<dbReference type="NCBIfam" id="NF038075">
    <property type="entry name" value="fam_STM4013"/>
    <property type="match status" value="1"/>
</dbReference>
<evidence type="ECO:0000259" key="3">
    <source>
        <dbReference type="Pfam" id="PF00884"/>
    </source>
</evidence>
<evidence type="ECO:0000256" key="2">
    <source>
        <dbReference type="ARBA" id="ARBA00022801"/>
    </source>
</evidence>
<dbReference type="PANTHER" id="PTHR42693:SF53">
    <property type="entry name" value="ENDO-4-O-SULFATASE"/>
    <property type="match status" value="1"/>
</dbReference>
<dbReference type="InterPro" id="IPR047838">
    <property type="entry name" value="STM4013-like"/>
</dbReference>
<dbReference type="RefSeq" id="WP_061994434.1">
    <property type="nucleotide sequence ID" value="NZ_JAAGPU010000008.1"/>
</dbReference>
<gene>
    <name evidence="4" type="ORF">G3M99_06250</name>
</gene>
<dbReference type="Gene3D" id="3.40.720.10">
    <property type="entry name" value="Alkaline Phosphatase, subunit A"/>
    <property type="match status" value="1"/>
</dbReference>
<keyword evidence="2 4" id="KW-0378">Hydrolase</keyword>
<proteinExistence type="inferred from homology"/>
<reference evidence="4 5" key="1">
    <citation type="submission" date="2020-02" db="EMBL/GenBank/DDBJ databases">
        <title>Genome assembly of a novel Clostridium senegalense strain.</title>
        <authorList>
            <person name="Gupta T.B."/>
            <person name="Jauregui R."/>
            <person name="Maclean P."/>
            <person name="Nawarathana A."/>
            <person name="Brightwell G."/>
        </authorList>
    </citation>
    <scope>NUCLEOTIDE SEQUENCE [LARGE SCALE GENOMIC DNA]</scope>
    <source>
        <strain evidence="4 5">AGRFS4</strain>
    </source>
</reference>
<evidence type="ECO:0000313" key="5">
    <source>
        <dbReference type="Proteomes" id="UP000481872"/>
    </source>
</evidence>
<protein>
    <submittedName>
        <fullName evidence="4">Sulfatase-like hydrolase/transferase</fullName>
    </submittedName>
</protein>
<dbReference type="Proteomes" id="UP000481872">
    <property type="component" value="Unassembled WGS sequence"/>
</dbReference>
<dbReference type="SUPFAM" id="SSF53649">
    <property type="entry name" value="Alkaline phosphatase-like"/>
    <property type="match status" value="1"/>
</dbReference>
<dbReference type="EMBL" id="JAAGPU010000008">
    <property type="protein sequence ID" value="NEU04465.1"/>
    <property type="molecule type" value="Genomic_DNA"/>
</dbReference>
<dbReference type="AlphaFoldDB" id="A0A6M0H123"/>
<keyword evidence="4" id="KW-0808">Transferase</keyword>
<dbReference type="InterPro" id="IPR000917">
    <property type="entry name" value="Sulfatase_N"/>
</dbReference>
<sequence>MNQLNNEVPMGAIGNIDKEPEINMNEVVGTHDILFVCLDTLRYDVAKEEQDKGTTPYINKYGQWKKCHAPGNFTYPSHHAMFSGFLPSPAEPTPIMERESLFFPKNIGLGNATPKGAFAFEGSTFIEGLSKVGYHTMCIGGVAFFNKRSDIGKVLPSYFEKSYWHPSFSCHIKNSFDNQLDFIERKVKEVENNKRIFMYVNIDAIHYPNNFYLDGAKQDNKDTHAAALKYVDNRIERLFDIFRERGKTFVILCSDHGTCYGEDGYEFHCVSHEIVYTVPYKHFFL</sequence>
<comment type="similarity">
    <text evidence="1">Belongs to the sulfatase family.</text>
</comment>
<organism evidence="4 5">
    <name type="scientific">Clostridium senegalense</name>
    <dbReference type="NCBI Taxonomy" id="1465809"/>
    <lineage>
        <taxon>Bacteria</taxon>
        <taxon>Bacillati</taxon>
        <taxon>Bacillota</taxon>
        <taxon>Clostridia</taxon>
        <taxon>Eubacteriales</taxon>
        <taxon>Clostridiaceae</taxon>
        <taxon>Clostridium</taxon>
    </lineage>
</organism>
<dbReference type="InterPro" id="IPR017850">
    <property type="entry name" value="Alkaline_phosphatase_core_sf"/>
</dbReference>
<dbReference type="GO" id="GO:0004065">
    <property type="term" value="F:arylsulfatase activity"/>
    <property type="evidence" value="ECO:0007669"/>
    <property type="project" value="TreeGrafter"/>
</dbReference>
<accession>A0A6M0H123</accession>
<dbReference type="GO" id="GO:0016740">
    <property type="term" value="F:transferase activity"/>
    <property type="evidence" value="ECO:0007669"/>
    <property type="project" value="UniProtKB-KW"/>
</dbReference>
<name>A0A6M0H123_9CLOT</name>
<dbReference type="Pfam" id="PF00884">
    <property type="entry name" value="Sulfatase"/>
    <property type="match status" value="1"/>
</dbReference>
<dbReference type="InterPro" id="IPR050738">
    <property type="entry name" value="Sulfatase"/>
</dbReference>
<evidence type="ECO:0000313" key="4">
    <source>
        <dbReference type="EMBL" id="NEU04465.1"/>
    </source>
</evidence>
<feature type="domain" description="Sulfatase N-terminal" evidence="3">
    <location>
        <begin position="32"/>
        <end position="272"/>
    </location>
</feature>